<dbReference type="EMBL" id="KN822042">
    <property type="protein sequence ID" value="KIM62441.1"/>
    <property type="molecule type" value="Genomic_DNA"/>
</dbReference>
<dbReference type="Proteomes" id="UP000053989">
    <property type="component" value="Unassembled WGS sequence"/>
</dbReference>
<gene>
    <name evidence="1" type="ORF">SCLCIDRAFT_799710</name>
</gene>
<dbReference type="HOGENOM" id="CLU_2122534_0_0_1"/>
<name>A0A0C3E318_9AGAM</name>
<evidence type="ECO:0000313" key="2">
    <source>
        <dbReference type="Proteomes" id="UP000053989"/>
    </source>
</evidence>
<reference evidence="1 2" key="1">
    <citation type="submission" date="2014-04" db="EMBL/GenBank/DDBJ databases">
        <authorList>
            <consortium name="DOE Joint Genome Institute"/>
            <person name="Kuo A."/>
            <person name="Kohler A."/>
            <person name="Nagy L.G."/>
            <person name="Floudas D."/>
            <person name="Copeland A."/>
            <person name="Barry K.W."/>
            <person name="Cichocki N."/>
            <person name="Veneault-Fourrey C."/>
            <person name="LaButti K."/>
            <person name="Lindquist E.A."/>
            <person name="Lipzen A."/>
            <person name="Lundell T."/>
            <person name="Morin E."/>
            <person name="Murat C."/>
            <person name="Sun H."/>
            <person name="Tunlid A."/>
            <person name="Henrissat B."/>
            <person name="Grigoriev I.V."/>
            <person name="Hibbett D.S."/>
            <person name="Martin F."/>
            <person name="Nordberg H.P."/>
            <person name="Cantor M.N."/>
            <person name="Hua S.X."/>
        </authorList>
    </citation>
    <scope>NUCLEOTIDE SEQUENCE [LARGE SCALE GENOMIC DNA]</scope>
    <source>
        <strain evidence="1 2">Foug A</strain>
    </source>
</reference>
<evidence type="ECO:0000313" key="1">
    <source>
        <dbReference type="EMBL" id="KIM62441.1"/>
    </source>
</evidence>
<protein>
    <submittedName>
        <fullName evidence="1">Uncharacterized protein</fullName>
    </submittedName>
</protein>
<organism evidence="1 2">
    <name type="scientific">Scleroderma citrinum Foug A</name>
    <dbReference type="NCBI Taxonomy" id="1036808"/>
    <lineage>
        <taxon>Eukaryota</taxon>
        <taxon>Fungi</taxon>
        <taxon>Dikarya</taxon>
        <taxon>Basidiomycota</taxon>
        <taxon>Agaricomycotina</taxon>
        <taxon>Agaricomycetes</taxon>
        <taxon>Agaricomycetidae</taxon>
        <taxon>Boletales</taxon>
        <taxon>Sclerodermatineae</taxon>
        <taxon>Sclerodermataceae</taxon>
        <taxon>Scleroderma</taxon>
    </lineage>
</organism>
<dbReference type="InParanoid" id="A0A0C3E318"/>
<keyword evidence="2" id="KW-1185">Reference proteome</keyword>
<sequence>MEEKRRPVCWPSPELTAPLLLVPHLSLPYRVNVSSGPSSEDLTTIVRGTSSTLSRRERKRNQGLLRKLSRRGCRPQALRVKTCRLSFISHQLQNFHSCWIRGFDSSHSCDSRPE</sequence>
<dbReference type="AlphaFoldDB" id="A0A0C3E318"/>
<accession>A0A0C3E318</accession>
<proteinExistence type="predicted"/>
<reference evidence="2" key="2">
    <citation type="submission" date="2015-01" db="EMBL/GenBank/DDBJ databases">
        <title>Evolutionary Origins and Diversification of the Mycorrhizal Mutualists.</title>
        <authorList>
            <consortium name="DOE Joint Genome Institute"/>
            <consortium name="Mycorrhizal Genomics Consortium"/>
            <person name="Kohler A."/>
            <person name="Kuo A."/>
            <person name="Nagy L.G."/>
            <person name="Floudas D."/>
            <person name="Copeland A."/>
            <person name="Barry K.W."/>
            <person name="Cichocki N."/>
            <person name="Veneault-Fourrey C."/>
            <person name="LaButti K."/>
            <person name="Lindquist E.A."/>
            <person name="Lipzen A."/>
            <person name="Lundell T."/>
            <person name="Morin E."/>
            <person name="Murat C."/>
            <person name="Riley R."/>
            <person name="Ohm R."/>
            <person name="Sun H."/>
            <person name="Tunlid A."/>
            <person name="Henrissat B."/>
            <person name="Grigoriev I.V."/>
            <person name="Hibbett D.S."/>
            <person name="Martin F."/>
        </authorList>
    </citation>
    <scope>NUCLEOTIDE SEQUENCE [LARGE SCALE GENOMIC DNA]</scope>
    <source>
        <strain evidence="2">Foug A</strain>
    </source>
</reference>